<protein>
    <submittedName>
        <fullName evidence="1">Catalase</fullName>
    </submittedName>
</protein>
<organism evidence="1">
    <name type="scientific">Mycobacterium tuberculosis</name>
    <dbReference type="NCBI Taxonomy" id="1773"/>
    <lineage>
        <taxon>Bacteria</taxon>
        <taxon>Bacillati</taxon>
        <taxon>Actinomycetota</taxon>
        <taxon>Actinomycetes</taxon>
        <taxon>Mycobacteriales</taxon>
        <taxon>Mycobacteriaceae</taxon>
        <taxon>Mycobacterium</taxon>
        <taxon>Mycobacterium tuberculosis complex</taxon>
    </lineage>
</organism>
<name>Q50476_MYCTX</name>
<sequence>MPEQHPPITDRSR</sequence>
<gene>
    <name evidence="1" type="primary">katG</name>
</gene>
<accession>Q50476</accession>
<evidence type="ECO:0000313" key="1">
    <source>
        <dbReference type="EMBL" id="AAB59976.1"/>
    </source>
</evidence>
<reference evidence="1" key="1">
    <citation type="submission" date="1994-02" db="EMBL/GenBank/DDBJ databases">
        <title>Rapid Identification of a point mutation of the Mycobacterium tuberculosis catalase-peroxidase (katG) gene associated with isoniazid resistance.</title>
        <authorList>
            <person name="Cockerill F.R."/>
            <person name="Uhl J.R."/>
            <person name="Temesgen Z."/>
            <person name="Zhang Y."/>
            <person name="Stockman L."/>
            <person name="Roberts G.D."/>
            <person name="Williams D.L."/>
            <person name="Kline B.C."/>
        </authorList>
    </citation>
    <scope>NUCLEOTIDE SEQUENCE</scope>
    <source>
        <strain evidence="1">L10373</strain>
    </source>
</reference>
<dbReference type="EMBL" id="U06263">
    <property type="protein sequence ID" value="AAB59976.1"/>
    <property type="molecule type" value="Genomic_DNA"/>
</dbReference>
<proteinExistence type="predicted"/>